<dbReference type="EMBL" id="MECQ01000001">
    <property type="protein sequence ID" value="ODV56602.1"/>
    <property type="molecule type" value="Genomic_DNA"/>
</dbReference>
<evidence type="ECO:0000313" key="2">
    <source>
        <dbReference type="EMBL" id="ODV56602.1"/>
    </source>
</evidence>
<reference evidence="2 3" key="1">
    <citation type="submission" date="2016-09" db="EMBL/GenBank/DDBJ databases">
        <title>Draft genome sequence of the soil isolate, Lysinibacillus fusiformis M5, a potential hypoxanthine producer.</title>
        <authorList>
            <person name="Gallegos-Monterrosa R."/>
            <person name="Maroti G."/>
            <person name="Balint B."/>
            <person name="Kovacs A.T."/>
        </authorList>
    </citation>
    <scope>NUCLEOTIDE SEQUENCE [LARGE SCALE GENOMIC DNA]</scope>
    <source>
        <strain evidence="2 3">M5</strain>
    </source>
</reference>
<evidence type="ECO:0000313" key="3">
    <source>
        <dbReference type="Proteomes" id="UP000094784"/>
    </source>
</evidence>
<name>A0A1E4R7Z8_9BACI</name>
<feature type="compositionally biased region" description="Gly residues" evidence="1">
    <location>
        <begin position="243"/>
        <end position="255"/>
    </location>
</feature>
<dbReference type="RefSeq" id="WP_069481591.1">
    <property type="nucleotide sequence ID" value="NZ_KV766182.1"/>
</dbReference>
<organism evidence="2 3">
    <name type="scientific">Lysinibacillus fusiformis</name>
    <dbReference type="NCBI Taxonomy" id="28031"/>
    <lineage>
        <taxon>Bacteria</taxon>
        <taxon>Bacillati</taxon>
        <taxon>Bacillota</taxon>
        <taxon>Bacilli</taxon>
        <taxon>Bacillales</taxon>
        <taxon>Bacillaceae</taxon>
        <taxon>Lysinibacillus</taxon>
    </lineage>
</organism>
<protein>
    <submittedName>
        <fullName evidence="2">Uncharacterized protein</fullName>
    </submittedName>
</protein>
<sequence length="421" mass="43831">MATYTGLKSLHDYLSLIDIPDGLHSIDIDGTLININIINKIESYIYDGVEQFGNDIDDGPLTILNIKGDLTINEGQTLRPKKRCKGFAVFIQGILINHGEISMTALGAKGIGNNINLCEIDNVMQVIPAGGALGGAAIDSSFSGYGGKITYGNNGNNGNNRQSGGGGSSCTNIWTSSYARLIGAKGGNGTSYSGGTGAGGIVKHTSGSWTYTHPYNPEENGGVGGKGYALQSNVSGTNSRLSAGGGAGNNGGTGTYGASSGTMPTVPQPGQNGTGGLLILFVTEVRKMGRITSKGSNGGGASDAAGSGSGGGSINIFYTDPNSDLDYSGVNSDGGIGGWGSTDHSTGGKGSISIDFLNLDKYFIKYENKTYYRYNNQWFDIDLSMFTVEELRLLRSDSIQKISERIQASFAVQMKLEDVST</sequence>
<dbReference type="Proteomes" id="UP000094784">
    <property type="component" value="Unassembled WGS sequence"/>
</dbReference>
<comment type="caution">
    <text evidence="2">The sequence shown here is derived from an EMBL/GenBank/DDBJ whole genome shotgun (WGS) entry which is preliminary data.</text>
</comment>
<proteinExistence type="predicted"/>
<dbReference type="AlphaFoldDB" id="A0A1E4R7Z8"/>
<accession>A0A1E4R7Z8</accession>
<evidence type="ECO:0000256" key="1">
    <source>
        <dbReference type="SAM" id="MobiDB-lite"/>
    </source>
</evidence>
<gene>
    <name evidence="2" type="ORF">BG258_12210</name>
</gene>
<feature type="region of interest" description="Disordered" evidence="1">
    <location>
        <begin position="222"/>
        <end position="260"/>
    </location>
</feature>
<feature type="compositionally biased region" description="Polar residues" evidence="1">
    <location>
        <begin position="230"/>
        <end position="241"/>
    </location>
</feature>